<name>A0A6B2LZR3_9BACT</name>
<dbReference type="Proteomes" id="UP000478417">
    <property type="component" value="Unassembled WGS sequence"/>
</dbReference>
<evidence type="ECO:0000313" key="2">
    <source>
        <dbReference type="Proteomes" id="UP000478417"/>
    </source>
</evidence>
<dbReference type="AlphaFoldDB" id="A0A6B2LZR3"/>
<keyword evidence="2" id="KW-1185">Reference proteome</keyword>
<proteinExistence type="predicted"/>
<gene>
    <name evidence="1" type="ORF">G0Q06_03070</name>
</gene>
<accession>A0A6B2LZR3</accession>
<sequence>MRIKTIRKALIGIGLLLCAAVLLGWLFRSQIRDVSNKYRSERLFAQAEAAFLEEDWANATRLGTAAHYLDTRNSRIDLLVARALLKQRDPSSVVWWERVLDQPDLPVDELRTVTRAILRQGKVEVGLPFLNRLVQADGDNPETQRLWLYSLARQGRMGSAEAYAEQVNLPITGQEPEPSYEVANLSLAVATADAGETNKLASLLSRKGEWALLQQLMERQLAEDPDNPEYLVKLIGAYYYAGNPTPLAPLVERLAPRSLETQPVWESFVSYLRLLIDGYEAEHHQRLESLLASYPEIFEYRLVLGLSFLLNGQQGLAQGLARDMPDVPLSTARHLRVLAMLLGMPGDELLRPEERDQLLPRERYLMSLHGVN</sequence>
<comment type="caution">
    <text evidence="1">The sequence shown here is derived from an EMBL/GenBank/DDBJ whole genome shotgun (WGS) entry which is preliminary data.</text>
</comment>
<dbReference type="SUPFAM" id="SSF48452">
    <property type="entry name" value="TPR-like"/>
    <property type="match status" value="1"/>
</dbReference>
<dbReference type="RefSeq" id="WP_163962352.1">
    <property type="nucleotide sequence ID" value="NZ_JAAGNX010000001.1"/>
</dbReference>
<dbReference type="EMBL" id="JAAGNX010000001">
    <property type="protein sequence ID" value="NDV61424.1"/>
    <property type="molecule type" value="Genomic_DNA"/>
</dbReference>
<reference evidence="1 2" key="1">
    <citation type="submission" date="2020-02" db="EMBL/GenBank/DDBJ databases">
        <title>Albibacoteraceae fam. nov., the first described family within the subdivision 4 Verrucomicrobia.</title>
        <authorList>
            <person name="Xi F."/>
        </authorList>
    </citation>
    <scope>NUCLEOTIDE SEQUENCE [LARGE SCALE GENOMIC DNA]</scope>
    <source>
        <strain evidence="1 2">CK1056</strain>
    </source>
</reference>
<evidence type="ECO:0000313" key="1">
    <source>
        <dbReference type="EMBL" id="NDV61424.1"/>
    </source>
</evidence>
<dbReference type="InterPro" id="IPR011990">
    <property type="entry name" value="TPR-like_helical_dom_sf"/>
</dbReference>
<organism evidence="1 2">
    <name type="scientific">Oceanipulchritudo coccoides</name>
    <dbReference type="NCBI Taxonomy" id="2706888"/>
    <lineage>
        <taxon>Bacteria</taxon>
        <taxon>Pseudomonadati</taxon>
        <taxon>Verrucomicrobiota</taxon>
        <taxon>Opitutia</taxon>
        <taxon>Puniceicoccales</taxon>
        <taxon>Oceanipulchritudinaceae</taxon>
        <taxon>Oceanipulchritudo</taxon>
    </lineage>
</organism>
<protein>
    <recommendedName>
        <fullName evidence="3">Tetratricopeptide repeat protein</fullName>
    </recommendedName>
</protein>
<dbReference type="Gene3D" id="1.25.40.10">
    <property type="entry name" value="Tetratricopeptide repeat domain"/>
    <property type="match status" value="1"/>
</dbReference>
<evidence type="ECO:0008006" key="3">
    <source>
        <dbReference type="Google" id="ProtNLM"/>
    </source>
</evidence>